<protein>
    <submittedName>
        <fullName evidence="2">Uncharacterized protein</fullName>
    </submittedName>
</protein>
<dbReference type="EMBL" id="HBNR01068970">
    <property type="protein sequence ID" value="CAE4642680.1"/>
    <property type="molecule type" value="Transcribed_RNA"/>
</dbReference>
<feature type="region of interest" description="Disordered" evidence="1">
    <location>
        <begin position="1"/>
        <end position="26"/>
    </location>
</feature>
<gene>
    <name evidence="2" type="ORF">AMON00008_LOCUS48836</name>
</gene>
<feature type="compositionally biased region" description="Basic residues" evidence="1">
    <location>
        <begin position="116"/>
        <end position="125"/>
    </location>
</feature>
<feature type="region of interest" description="Disordered" evidence="1">
    <location>
        <begin position="101"/>
        <end position="145"/>
    </location>
</feature>
<accession>A0A7S4VFR3</accession>
<sequence length="145" mass="15253">MGSSPFGTRPQDRTASKRGSGRPMAAFPLSSKMPLFSVAGAGWGLLAVALTLSLSVRVSAIDVPQPEGEEELLALGQSGDDACDAVAETACSLKLLQRRARQTAAQSATSSGSPPLRRKTRHCKARPPSGLHQARASNNDNDRAW</sequence>
<evidence type="ECO:0000313" key="2">
    <source>
        <dbReference type="EMBL" id="CAE4642680.1"/>
    </source>
</evidence>
<proteinExistence type="predicted"/>
<name>A0A7S4VFR3_9DINO</name>
<evidence type="ECO:0000256" key="1">
    <source>
        <dbReference type="SAM" id="MobiDB-lite"/>
    </source>
</evidence>
<organism evidence="2">
    <name type="scientific">Alexandrium monilatum</name>
    <dbReference type="NCBI Taxonomy" id="311494"/>
    <lineage>
        <taxon>Eukaryota</taxon>
        <taxon>Sar</taxon>
        <taxon>Alveolata</taxon>
        <taxon>Dinophyceae</taxon>
        <taxon>Gonyaulacales</taxon>
        <taxon>Pyrocystaceae</taxon>
        <taxon>Alexandrium</taxon>
    </lineage>
</organism>
<dbReference type="AlphaFoldDB" id="A0A7S4VFR3"/>
<reference evidence="2" key="1">
    <citation type="submission" date="2021-01" db="EMBL/GenBank/DDBJ databases">
        <authorList>
            <person name="Corre E."/>
            <person name="Pelletier E."/>
            <person name="Niang G."/>
            <person name="Scheremetjew M."/>
            <person name="Finn R."/>
            <person name="Kale V."/>
            <person name="Holt S."/>
            <person name="Cochrane G."/>
            <person name="Meng A."/>
            <person name="Brown T."/>
            <person name="Cohen L."/>
        </authorList>
    </citation>
    <scope>NUCLEOTIDE SEQUENCE</scope>
    <source>
        <strain evidence="2">CCMP3105</strain>
    </source>
</reference>
<feature type="compositionally biased region" description="Low complexity" evidence="1">
    <location>
        <begin position="102"/>
        <end position="111"/>
    </location>
</feature>